<dbReference type="GO" id="GO:0016491">
    <property type="term" value="F:oxidoreductase activity"/>
    <property type="evidence" value="ECO:0007669"/>
    <property type="project" value="UniProtKB-KW"/>
</dbReference>
<dbReference type="Gene3D" id="3.40.50.720">
    <property type="entry name" value="NAD(P)-binding Rossmann-like Domain"/>
    <property type="match status" value="1"/>
</dbReference>
<protein>
    <submittedName>
        <fullName evidence="3">SDR family NAD(P)-dependent oxidoreductase</fullName>
    </submittedName>
</protein>
<keyword evidence="2" id="KW-0560">Oxidoreductase</keyword>
<name>A0A9D1J7V2_9BACT</name>
<comment type="caution">
    <text evidence="3">The sequence shown here is derived from an EMBL/GenBank/DDBJ whole genome shotgun (WGS) entry which is preliminary data.</text>
</comment>
<dbReference type="PANTHER" id="PTHR42901:SF1">
    <property type="entry name" value="ALCOHOL DEHYDROGENASE"/>
    <property type="match status" value="1"/>
</dbReference>
<sequence length="257" mass="29129">MKIAVVTGASNGMGREFARILDGEGLQEIWAIGLEKENLQQLQKQLKTPVRIFAVDLTDGGTEEVISAVRETSPDVRWLVNAAGFGKFGRYDEIPVAESTNMVRLNCECLVSLTENLLPFMHEGAKIAQFSSVAAFQPTPFQNVYAATKAFVYSYARALNVELKPRKITVTAVCPYWTDSAFFRRAECTEKKVVTNMCVLYKPQDVVKKAYADMKKGKDFSMYGFKARSQTRLVKFMPVKLVMKTWVKQQKFDKRYK</sequence>
<organism evidence="3 4">
    <name type="scientific">Candidatus Fimimonas gallinarum</name>
    <dbReference type="NCBI Taxonomy" id="2840821"/>
    <lineage>
        <taxon>Bacteria</taxon>
        <taxon>Pseudomonadati</taxon>
        <taxon>Myxococcota</taxon>
        <taxon>Myxococcia</taxon>
        <taxon>Myxococcales</taxon>
        <taxon>Cystobacterineae</taxon>
        <taxon>Myxococcaceae</taxon>
        <taxon>Myxococcaceae incertae sedis</taxon>
        <taxon>Candidatus Fimimonas</taxon>
    </lineage>
</organism>
<evidence type="ECO:0000313" key="3">
    <source>
        <dbReference type="EMBL" id="HIR65765.1"/>
    </source>
</evidence>
<dbReference type="AlphaFoldDB" id="A0A9D1J7V2"/>
<dbReference type="SUPFAM" id="SSF51735">
    <property type="entry name" value="NAD(P)-binding Rossmann-fold domains"/>
    <property type="match status" value="1"/>
</dbReference>
<reference evidence="3" key="2">
    <citation type="journal article" date="2021" name="PeerJ">
        <title>Extensive microbial diversity within the chicken gut microbiome revealed by metagenomics and culture.</title>
        <authorList>
            <person name="Gilroy R."/>
            <person name="Ravi A."/>
            <person name="Getino M."/>
            <person name="Pursley I."/>
            <person name="Horton D.L."/>
            <person name="Alikhan N.F."/>
            <person name="Baker D."/>
            <person name="Gharbi K."/>
            <person name="Hall N."/>
            <person name="Watson M."/>
            <person name="Adriaenssens E.M."/>
            <person name="Foster-Nyarko E."/>
            <person name="Jarju S."/>
            <person name="Secka A."/>
            <person name="Antonio M."/>
            <person name="Oren A."/>
            <person name="Chaudhuri R.R."/>
            <person name="La Ragione R."/>
            <person name="Hildebrand F."/>
            <person name="Pallen M.J."/>
        </authorList>
    </citation>
    <scope>NUCLEOTIDE SEQUENCE</scope>
    <source>
        <strain evidence="3">CHK121-14286</strain>
    </source>
</reference>
<evidence type="ECO:0000256" key="1">
    <source>
        <dbReference type="ARBA" id="ARBA00006484"/>
    </source>
</evidence>
<evidence type="ECO:0000256" key="2">
    <source>
        <dbReference type="ARBA" id="ARBA00023002"/>
    </source>
</evidence>
<dbReference type="CDD" id="cd05233">
    <property type="entry name" value="SDR_c"/>
    <property type="match status" value="1"/>
</dbReference>
<gene>
    <name evidence="3" type="ORF">IAC95_02615</name>
</gene>
<dbReference type="InterPro" id="IPR002347">
    <property type="entry name" value="SDR_fam"/>
</dbReference>
<dbReference type="Pfam" id="PF00106">
    <property type="entry name" value="adh_short"/>
    <property type="match status" value="1"/>
</dbReference>
<dbReference type="EMBL" id="DVHL01000022">
    <property type="protein sequence ID" value="HIR65765.1"/>
    <property type="molecule type" value="Genomic_DNA"/>
</dbReference>
<dbReference type="InterPro" id="IPR036291">
    <property type="entry name" value="NAD(P)-bd_dom_sf"/>
</dbReference>
<evidence type="ECO:0000313" key="4">
    <source>
        <dbReference type="Proteomes" id="UP000824200"/>
    </source>
</evidence>
<dbReference type="PANTHER" id="PTHR42901">
    <property type="entry name" value="ALCOHOL DEHYDROGENASE"/>
    <property type="match status" value="1"/>
</dbReference>
<accession>A0A9D1J7V2</accession>
<dbReference type="PRINTS" id="PR00081">
    <property type="entry name" value="GDHRDH"/>
</dbReference>
<comment type="similarity">
    <text evidence="1">Belongs to the short-chain dehydrogenases/reductases (SDR) family.</text>
</comment>
<proteinExistence type="inferred from homology"/>
<reference evidence="3" key="1">
    <citation type="submission" date="2020-10" db="EMBL/GenBank/DDBJ databases">
        <authorList>
            <person name="Gilroy R."/>
        </authorList>
    </citation>
    <scope>NUCLEOTIDE SEQUENCE</scope>
    <source>
        <strain evidence="3">CHK121-14286</strain>
    </source>
</reference>
<dbReference type="Proteomes" id="UP000824200">
    <property type="component" value="Unassembled WGS sequence"/>
</dbReference>